<evidence type="ECO:0000313" key="13">
    <source>
        <dbReference type="Proteomes" id="UP000177747"/>
    </source>
</evidence>
<gene>
    <name evidence="9" type="primary">recF</name>
    <name evidence="12" type="ORF">A2W70_01660</name>
</gene>
<evidence type="ECO:0000256" key="1">
    <source>
        <dbReference type="ARBA" id="ARBA00004496"/>
    </source>
</evidence>
<evidence type="ECO:0000256" key="10">
    <source>
        <dbReference type="RuleBase" id="RU000578"/>
    </source>
</evidence>
<dbReference type="GO" id="GO:0006260">
    <property type="term" value="P:DNA replication"/>
    <property type="evidence" value="ECO:0007669"/>
    <property type="project" value="UniProtKB-UniRule"/>
</dbReference>
<dbReference type="InterPro" id="IPR001238">
    <property type="entry name" value="DNA-binding_RecF"/>
</dbReference>
<comment type="similarity">
    <text evidence="2 9 10">Belongs to the RecF family.</text>
</comment>
<dbReference type="GO" id="GO:0000731">
    <property type="term" value="P:DNA synthesis involved in DNA repair"/>
    <property type="evidence" value="ECO:0007669"/>
    <property type="project" value="TreeGrafter"/>
</dbReference>
<dbReference type="GO" id="GO:0009432">
    <property type="term" value="P:SOS response"/>
    <property type="evidence" value="ECO:0007669"/>
    <property type="project" value="UniProtKB-UniRule"/>
</dbReference>
<dbReference type="PANTHER" id="PTHR32182:SF0">
    <property type="entry name" value="DNA REPLICATION AND REPAIR PROTEIN RECF"/>
    <property type="match status" value="1"/>
</dbReference>
<dbReference type="STRING" id="1797731.A2W70_01660"/>
<comment type="function">
    <text evidence="9 10">The RecF protein is involved in DNA metabolism; it is required for DNA replication and normal SOS inducibility. RecF binds preferentially to single-stranded, linear DNA. It also seems to bind ATP.</text>
</comment>
<dbReference type="GO" id="GO:0006302">
    <property type="term" value="P:double-strand break repair"/>
    <property type="evidence" value="ECO:0007669"/>
    <property type="project" value="TreeGrafter"/>
</dbReference>
<accession>A0A1F5HQW0</accession>
<evidence type="ECO:0000256" key="5">
    <source>
        <dbReference type="ARBA" id="ARBA00022705"/>
    </source>
</evidence>
<evidence type="ECO:0000313" key="12">
    <source>
        <dbReference type="EMBL" id="OGE06359.1"/>
    </source>
</evidence>
<dbReference type="GO" id="GO:0003697">
    <property type="term" value="F:single-stranded DNA binding"/>
    <property type="evidence" value="ECO:0007669"/>
    <property type="project" value="UniProtKB-UniRule"/>
</dbReference>
<keyword evidence="6 9" id="KW-0547">Nucleotide-binding</keyword>
<dbReference type="HAMAP" id="MF_00365">
    <property type="entry name" value="RecF"/>
    <property type="match status" value="1"/>
</dbReference>
<dbReference type="InterPro" id="IPR003593">
    <property type="entry name" value="AAA+_ATPase"/>
</dbReference>
<keyword evidence="5 9" id="KW-0235">DNA replication</keyword>
<keyword evidence="8 9" id="KW-0238">DNA-binding</keyword>
<dbReference type="Pfam" id="PF02463">
    <property type="entry name" value="SMC_N"/>
    <property type="match status" value="1"/>
</dbReference>
<proteinExistence type="inferred from homology"/>
<evidence type="ECO:0000256" key="9">
    <source>
        <dbReference type="HAMAP-Rule" id="MF_00365"/>
    </source>
</evidence>
<feature type="binding site" evidence="9">
    <location>
        <begin position="30"/>
        <end position="37"/>
    </location>
    <ligand>
        <name>ATP</name>
        <dbReference type="ChEBI" id="CHEBI:30616"/>
    </ligand>
</feature>
<dbReference type="AlphaFoldDB" id="A0A1F5HQW0"/>
<reference evidence="12 13" key="1">
    <citation type="journal article" date="2016" name="Nat. Commun.">
        <title>Thousands of microbial genomes shed light on interconnected biogeochemical processes in an aquifer system.</title>
        <authorList>
            <person name="Anantharaman K."/>
            <person name="Brown C.T."/>
            <person name="Hug L.A."/>
            <person name="Sharon I."/>
            <person name="Castelle C.J."/>
            <person name="Probst A.J."/>
            <person name="Thomas B.C."/>
            <person name="Singh A."/>
            <person name="Wilkins M.J."/>
            <person name="Karaoz U."/>
            <person name="Brodie E.L."/>
            <person name="Williams K.H."/>
            <person name="Hubbard S.S."/>
            <person name="Banfield J.F."/>
        </authorList>
    </citation>
    <scope>NUCLEOTIDE SEQUENCE [LARGE SCALE GENOMIC DNA]</scope>
</reference>
<dbReference type="GO" id="GO:0005524">
    <property type="term" value="F:ATP binding"/>
    <property type="evidence" value="ECO:0007669"/>
    <property type="project" value="UniProtKB-UniRule"/>
</dbReference>
<evidence type="ECO:0000256" key="8">
    <source>
        <dbReference type="ARBA" id="ARBA00023125"/>
    </source>
</evidence>
<dbReference type="SMART" id="SM00382">
    <property type="entry name" value="AAA"/>
    <property type="match status" value="1"/>
</dbReference>
<dbReference type="InterPro" id="IPR003395">
    <property type="entry name" value="RecF/RecN/SMC_N"/>
</dbReference>
<dbReference type="Gene3D" id="3.40.50.300">
    <property type="entry name" value="P-loop containing nucleotide triphosphate hydrolases"/>
    <property type="match status" value="1"/>
</dbReference>
<dbReference type="PANTHER" id="PTHR32182">
    <property type="entry name" value="DNA REPLICATION AND REPAIR PROTEIN RECF"/>
    <property type="match status" value="1"/>
</dbReference>
<evidence type="ECO:0000256" key="2">
    <source>
        <dbReference type="ARBA" id="ARBA00008016"/>
    </source>
</evidence>
<keyword evidence="7 9" id="KW-0067">ATP-binding</keyword>
<keyword evidence="9 10" id="KW-0234">DNA repair</keyword>
<comment type="subcellular location">
    <subcellularLocation>
        <location evidence="1 9 10">Cytoplasm</location>
    </subcellularLocation>
</comment>
<dbReference type="EMBL" id="MFBU01000017">
    <property type="protein sequence ID" value="OGE06359.1"/>
    <property type="molecule type" value="Genomic_DNA"/>
</dbReference>
<organism evidence="12 13">
    <name type="scientific">Candidatus Curtissbacteria bacterium RIFCSPLOWO2_02_41_11</name>
    <dbReference type="NCBI Taxonomy" id="1797731"/>
    <lineage>
        <taxon>Bacteria</taxon>
        <taxon>Candidatus Curtissiibacteriota</taxon>
    </lineage>
</organism>
<feature type="domain" description="AAA+ ATPase" evidence="11">
    <location>
        <begin position="22"/>
        <end position="351"/>
    </location>
</feature>
<sequence length="355" mass="40930">MEILNLHLVNFRNFLTKRIEFSPKLTVIIGPNGSGKSNILEAIGLLSAIKSTRVQTDYDLVKFGKTEAKIEGKIAGFEPKTLTINFQVIDELYVKKAYFIDSVKKRLIDLSDFLSLVVFGPSDLDLVTGSPSIRRHHLDSELASIDRNYWRAISGYNKVIVRRNRVLQRISEGFSKPPELDFWDERLIAHAKFISQKRQEFFEFLNFVEPTFAQTSSQTAKWLGDLSWVLKPSLVNEEKLSRNRERDIAAGMTLSGPHRDDFQFVYRSRNLEFFGSRGEQRMAVLALKLAELEFYSVKRQTRPILALDDIFSELDWEHREAVLSVIDKQQTIITAAERESVPKELFKKAKLVELR</sequence>
<evidence type="ECO:0000256" key="6">
    <source>
        <dbReference type="ARBA" id="ARBA00022741"/>
    </source>
</evidence>
<dbReference type="Gene3D" id="1.20.1050.90">
    <property type="entry name" value="RecF/RecN/SMC, N-terminal domain"/>
    <property type="match status" value="1"/>
</dbReference>
<dbReference type="PROSITE" id="PS00618">
    <property type="entry name" value="RECF_2"/>
    <property type="match status" value="1"/>
</dbReference>
<evidence type="ECO:0000256" key="4">
    <source>
        <dbReference type="ARBA" id="ARBA00022490"/>
    </source>
</evidence>
<keyword evidence="9 10" id="KW-0227">DNA damage</keyword>
<evidence type="ECO:0000256" key="3">
    <source>
        <dbReference type="ARBA" id="ARBA00020170"/>
    </source>
</evidence>
<dbReference type="InterPro" id="IPR018078">
    <property type="entry name" value="DNA-binding_RecF_CS"/>
</dbReference>
<name>A0A1F5HQW0_9BACT</name>
<dbReference type="InterPro" id="IPR042174">
    <property type="entry name" value="RecF_2"/>
</dbReference>
<keyword evidence="9 10" id="KW-0742">SOS response</keyword>
<dbReference type="GO" id="GO:0005737">
    <property type="term" value="C:cytoplasm"/>
    <property type="evidence" value="ECO:0007669"/>
    <property type="project" value="UniProtKB-SubCell"/>
</dbReference>
<dbReference type="NCBIfam" id="TIGR00611">
    <property type="entry name" value="recf"/>
    <property type="match status" value="1"/>
</dbReference>
<dbReference type="InterPro" id="IPR027417">
    <property type="entry name" value="P-loop_NTPase"/>
</dbReference>
<evidence type="ECO:0000259" key="11">
    <source>
        <dbReference type="SMART" id="SM00382"/>
    </source>
</evidence>
<dbReference type="SUPFAM" id="SSF52540">
    <property type="entry name" value="P-loop containing nucleoside triphosphate hydrolases"/>
    <property type="match status" value="1"/>
</dbReference>
<keyword evidence="4 9" id="KW-0963">Cytoplasm</keyword>
<comment type="caution">
    <text evidence="12">The sequence shown here is derived from an EMBL/GenBank/DDBJ whole genome shotgun (WGS) entry which is preliminary data.</text>
</comment>
<evidence type="ECO:0000256" key="7">
    <source>
        <dbReference type="ARBA" id="ARBA00022840"/>
    </source>
</evidence>
<protein>
    <recommendedName>
        <fullName evidence="3 9">DNA replication and repair protein RecF</fullName>
    </recommendedName>
</protein>
<dbReference type="Proteomes" id="UP000177747">
    <property type="component" value="Unassembled WGS sequence"/>
</dbReference>